<feature type="region of interest" description="Disordered" evidence="3">
    <location>
        <begin position="1"/>
        <end position="34"/>
    </location>
</feature>
<organism evidence="5 6">
    <name type="scientific">Cymbomonas tetramitiformis</name>
    <dbReference type="NCBI Taxonomy" id="36881"/>
    <lineage>
        <taxon>Eukaryota</taxon>
        <taxon>Viridiplantae</taxon>
        <taxon>Chlorophyta</taxon>
        <taxon>Pyramimonadophyceae</taxon>
        <taxon>Pyramimonadales</taxon>
        <taxon>Pyramimonadaceae</taxon>
        <taxon>Cymbomonas</taxon>
    </lineage>
</organism>
<sequence length="209" mass="21833">MGRGEGAPVDGGSASDGEEGDSVDGGLPLMGRRGPVDGGKKWAASAVDMNRAAATALGAAAVRAKLAVDQEEREIRRLVMLAVENQLKKLEAKVRQFEELEDVLDREREHIERVWQQLFAERVQFQAAQLAVKPVPPAAVPAAQQTPQAALPHGAHVAFPLAAERVQSPLAGAPQAPAQAQPVLGTSMMPVPSTSMAATGPTMASAAPQ</sequence>
<dbReference type="AlphaFoldDB" id="A0AAE0F0N2"/>
<evidence type="ECO:0000256" key="2">
    <source>
        <dbReference type="SAM" id="Coils"/>
    </source>
</evidence>
<evidence type="ECO:0000256" key="1">
    <source>
        <dbReference type="ARBA" id="ARBA00023242"/>
    </source>
</evidence>
<dbReference type="Proteomes" id="UP001190700">
    <property type="component" value="Unassembled WGS sequence"/>
</dbReference>
<gene>
    <name evidence="5" type="ORF">CYMTET_43042</name>
</gene>
<keyword evidence="2" id="KW-0175">Coiled coil</keyword>
<proteinExistence type="predicted"/>
<keyword evidence="6" id="KW-1185">Reference proteome</keyword>
<evidence type="ECO:0000313" key="6">
    <source>
        <dbReference type="Proteomes" id="UP001190700"/>
    </source>
</evidence>
<evidence type="ECO:0000256" key="3">
    <source>
        <dbReference type="SAM" id="MobiDB-lite"/>
    </source>
</evidence>
<keyword evidence="1" id="KW-0539">Nucleus</keyword>
<comment type="caution">
    <text evidence="5">The sequence shown here is derived from an EMBL/GenBank/DDBJ whole genome shotgun (WGS) entry which is preliminary data.</text>
</comment>
<feature type="domain" description="SMARCC C-terminal" evidence="4">
    <location>
        <begin position="55"/>
        <end position="132"/>
    </location>
</feature>
<name>A0AAE0F0N2_9CHLO</name>
<feature type="region of interest" description="Disordered" evidence="3">
    <location>
        <begin position="185"/>
        <end position="209"/>
    </location>
</feature>
<dbReference type="PANTHER" id="PTHR12802">
    <property type="entry name" value="SWI/SNF COMPLEX-RELATED"/>
    <property type="match status" value="1"/>
</dbReference>
<dbReference type="EMBL" id="LGRX02028944">
    <property type="protein sequence ID" value="KAK3247463.1"/>
    <property type="molecule type" value="Genomic_DNA"/>
</dbReference>
<evidence type="ECO:0000313" key="5">
    <source>
        <dbReference type="EMBL" id="KAK3247463.1"/>
    </source>
</evidence>
<dbReference type="InterPro" id="IPR032451">
    <property type="entry name" value="SMARCC_C"/>
</dbReference>
<accession>A0AAE0F0N2</accession>
<reference evidence="5 6" key="1">
    <citation type="journal article" date="2015" name="Genome Biol. Evol.">
        <title>Comparative Genomics of a Bacterivorous Green Alga Reveals Evolutionary Causalities and Consequences of Phago-Mixotrophic Mode of Nutrition.</title>
        <authorList>
            <person name="Burns J.A."/>
            <person name="Paasch A."/>
            <person name="Narechania A."/>
            <person name="Kim E."/>
        </authorList>
    </citation>
    <scope>NUCLEOTIDE SEQUENCE [LARGE SCALE GENOMIC DNA]</scope>
    <source>
        <strain evidence="5 6">PLY_AMNH</strain>
    </source>
</reference>
<dbReference type="Pfam" id="PF16495">
    <property type="entry name" value="SWIRM-assoc_1"/>
    <property type="match status" value="1"/>
</dbReference>
<feature type="coiled-coil region" evidence="2">
    <location>
        <begin position="80"/>
        <end position="110"/>
    </location>
</feature>
<protein>
    <recommendedName>
        <fullName evidence="4">SMARCC C-terminal domain-containing protein</fullName>
    </recommendedName>
</protein>
<evidence type="ECO:0000259" key="4">
    <source>
        <dbReference type="Pfam" id="PF16495"/>
    </source>
</evidence>
<dbReference type="PANTHER" id="PTHR12802:SF41">
    <property type="entry name" value="BRAHMA ASSOCIATED PROTEIN 155 KDA"/>
    <property type="match status" value="1"/>
</dbReference>